<reference evidence="1 2" key="1">
    <citation type="submission" date="2021-06" db="EMBL/GenBank/DDBJ databases">
        <authorList>
            <person name="Palmer J.M."/>
        </authorList>
    </citation>
    <scope>NUCLEOTIDE SEQUENCE [LARGE SCALE GENOMIC DNA]</scope>
    <source>
        <strain evidence="2">if_2019</strain>
        <tissue evidence="1">Muscle</tissue>
    </source>
</reference>
<sequence>MWSDIMVAQVPTGPWIRNRPSSSSVLNRKKAASTSNIWPVLPSCCGNNSPVSFVCTASFYIKETLSFTGQSQHTGSSAWQHVADKITERLGSYPPSSSNRRRMASLVLWHGSVCVYCFNRGRQCRIRGIFRQAVPEYQHVDTDLKTGLRKKNN</sequence>
<gene>
    <name evidence="1" type="ORF">ILYODFUR_019932</name>
</gene>
<keyword evidence="2" id="KW-1185">Reference proteome</keyword>
<protein>
    <submittedName>
        <fullName evidence="1">Uncharacterized protein</fullName>
    </submittedName>
</protein>
<feature type="non-terminal residue" evidence="1">
    <location>
        <position position="153"/>
    </location>
</feature>
<comment type="caution">
    <text evidence="1">The sequence shown here is derived from an EMBL/GenBank/DDBJ whole genome shotgun (WGS) entry which is preliminary data.</text>
</comment>
<dbReference type="Proteomes" id="UP001482620">
    <property type="component" value="Unassembled WGS sequence"/>
</dbReference>
<accession>A0ABV0UWB1</accession>
<evidence type="ECO:0000313" key="2">
    <source>
        <dbReference type="Proteomes" id="UP001482620"/>
    </source>
</evidence>
<dbReference type="EMBL" id="JAHRIQ010083122">
    <property type="protein sequence ID" value="MEQ2248526.1"/>
    <property type="molecule type" value="Genomic_DNA"/>
</dbReference>
<proteinExistence type="predicted"/>
<organism evidence="1 2">
    <name type="scientific">Ilyodon furcidens</name>
    <name type="common">goldbreast splitfin</name>
    <dbReference type="NCBI Taxonomy" id="33524"/>
    <lineage>
        <taxon>Eukaryota</taxon>
        <taxon>Metazoa</taxon>
        <taxon>Chordata</taxon>
        <taxon>Craniata</taxon>
        <taxon>Vertebrata</taxon>
        <taxon>Euteleostomi</taxon>
        <taxon>Actinopterygii</taxon>
        <taxon>Neopterygii</taxon>
        <taxon>Teleostei</taxon>
        <taxon>Neoteleostei</taxon>
        <taxon>Acanthomorphata</taxon>
        <taxon>Ovalentaria</taxon>
        <taxon>Atherinomorphae</taxon>
        <taxon>Cyprinodontiformes</taxon>
        <taxon>Goodeidae</taxon>
        <taxon>Ilyodon</taxon>
    </lineage>
</organism>
<name>A0ABV0UWB1_9TELE</name>
<evidence type="ECO:0000313" key="1">
    <source>
        <dbReference type="EMBL" id="MEQ2248526.1"/>
    </source>
</evidence>